<dbReference type="AlphaFoldDB" id="A0A1F5G694"/>
<organism evidence="1 2">
    <name type="scientific">Candidatus Curtissbacteria bacterium RIFCSPHIGHO2_01_FULL_40_12</name>
    <dbReference type="NCBI Taxonomy" id="1797710"/>
    <lineage>
        <taxon>Bacteria</taxon>
        <taxon>Candidatus Curtissiibacteriota</taxon>
    </lineage>
</organism>
<dbReference type="EMBL" id="MFAY01000060">
    <property type="protein sequence ID" value="OGD87345.1"/>
    <property type="molecule type" value="Genomic_DNA"/>
</dbReference>
<accession>A0A1F5G694</accession>
<reference evidence="1 2" key="1">
    <citation type="journal article" date="2016" name="Nat. Commun.">
        <title>Thousands of microbial genomes shed light on interconnected biogeochemical processes in an aquifer system.</title>
        <authorList>
            <person name="Anantharaman K."/>
            <person name="Brown C.T."/>
            <person name="Hug L.A."/>
            <person name="Sharon I."/>
            <person name="Castelle C.J."/>
            <person name="Probst A.J."/>
            <person name="Thomas B.C."/>
            <person name="Singh A."/>
            <person name="Wilkins M.J."/>
            <person name="Karaoz U."/>
            <person name="Brodie E.L."/>
            <person name="Williams K.H."/>
            <person name="Hubbard S.S."/>
            <person name="Banfield J.F."/>
        </authorList>
    </citation>
    <scope>NUCLEOTIDE SEQUENCE [LARGE SCALE GENOMIC DNA]</scope>
</reference>
<name>A0A1F5G694_9BACT</name>
<evidence type="ECO:0000313" key="2">
    <source>
        <dbReference type="Proteomes" id="UP000178577"/>
    </source>
</evidence>
<sequence length="208" mass="23047">MVEIISRREFNKWFIEAGLKLILLTIGCSTKEPQRTKEIPEIVIPNDGTVVKVGLDGRLTFEVGIKSLIIASLPDVTYLYHEFAENALPIPLAERRANPNLASPNGFVPLDPSFDLEKALGYVQSKPLGEPKTIDSVSPIAESLQLYAENAGYLTFAQTPPIGSDQMFVYSPNLTYLQKADGLYLSLPSIVLIRFKFVEGKFSGRDQI</sequence>
<proteinExistence type="predicted"/>
<comment type="caution">
    <text evidence="1">The sequence shown here is derived from an EMBL/GenBank/DDBJ whole genome shotgun (WGS) entry which is preliminary data.</text>
</comment>
<evidence type="ECO:0000313" key="1">
    <source>
        <dbReference type="EMBL" id="OGD87345.1"/>
    </source>
</evidence>
<protein>
    <submittedName>
        <fullName evidence="1">Uncharacterized protein</fullName>
    </submittedName>
</protein>
<gene>
    <name evidence="1" type="ORF">A2693_00095</name>
</gene>
<dbReference type="Proteomes" id="UP000178577">
    <property type="component" value="Unassembled WGS sequence"/>
</dbReference>